<dbReference type="Pfam" id="PF03479">
    <property type="entry name" value="PCC"/>
    <property type="match status" value="1"/>
</dbReference>
<dbReference type="InterPro" id="IPR005175">
    <property type="entry name" value="PPC_dom"/>
</dbReference>
<dbReference type="PROSITE" id="PS51742">
    <property type="entry name" value="PPC"/>
    <property type="match status" value="1"/>
</dbReference>
<sequence length="152" mass="16402">MRRTELTQGRTFGVVFDLGEDFFTALADFCAAEGVRQGYIPMFLAAFSSAELVGTCERVEDPAAPVWSGVHVSNVEAVGCGTLAYDPAEGRVLPHLHASVGLKEHSARAHTSHLLGATVQFVTELLVVEITAPQMLRPRKAGMYDVPLLEFG</sequence>
<protein>
    <recommendedName>
        <fullName evidence="1">PPC domain-containing protein</fullName>
    </recommendedName>
</protein>
<dbReference type="SUPFAM" id="SSF117856">
    <property type="entry name" value="AF0104/ALDC/Ptd012-like"/>
    <property type="match status" value="1"/>
</dbReference>
<keyword evidence="3" id="KW-1185">Reference proteome</keyword>
<dbReference type="Gene3D" id="3.30.1330.80">
    <property type="entry name" value="Hypothetical protein, similar to alpha- acetolactate decarboxylase, domain 2"/>
    <property type="match status" value="1"/>
</dbReference>
<reference evidence="2 3" key="1">
    <citation type="journal article" date="2019" name="Int. J. Syst. Evol. Microbiol.">
        <title>The Global Catalogue of Microorganisms (GCM) 10K type strain sequencing project: providing services to taxonomists for standard genome sequencing and annotation.</title>
        <authorList>
            <consortium name="The Broad Institute Genomics Platform"/>
            <consortium name="The Broad Institute Genome Sequencing Center for Infectious Disease"/>
            <person name="Wu L."/>
            <person name="Ma J."/>
        </authorList>
    </citation>
    <scope>NUCLEOTIDE SEQUENCE [LARGE SCALE GENOMIC DNA]</scope>
    <source>
        <strain evidence="2 3">JCM 8201</strain>
    </source>
</reference>
<name>A0ABN3UFE7_9ACTN</name>
<evidence type="ECO:0000259" key="1">
    <source>
        <dbReference type="PROSITE" id="PS51742"/>
    </source>
</evidence>
<evidence type="ECO:0000313" key="2">
    <source>
        <dbReference type="EMBL" id="GAA2731723.1"/>
    </source>
</evidence>
<dbReference type="Proteomes" id="UP001501842">
    <property type="component" value="Unassembled WGS sequence"/>
</dbReference>
<comment type="caution">
    <text evidence="2">The sequence shown here is derived from an EMBL/GenBank/DDBJ whole genome shotgun (WGS) entry which is preliminary data.</text>
</comment>
<dbReference type="EMBL" id="BAAATZ010000020">
    <property type="protein sequence ID" value="GAA2731723.1"/>
    <property type="molecule type" value="Genomic_DNA"/>
</dbReference>
<dbReference type="RefSeq" id="WP_344452940.1">
    <property type="nucleotide sequence ID" value="NZ_BAAATZ010000020.1"/>
</dbReference>
<evidence type="ECO:0000313" key="3">
    <source>
        <dbReference type="Proteomes" id="UP001501842"/>
    </source>
</evidence>
<proteinExistence type="predicted"/>
<gene>
    <name evidence="2" type="ORF">GCM10010439_47880</name>
</gene>
<accession>A0ABN3UFE7</accession>
<feature type="domain" description="PPC" evidence="1">
    <location>
        <begin position="6"/>
        <end position="152"/>
    </location>
</feature>
<organism evidence="2 3">
    <name type="scientific">Actinocorallia aurantiaca</name>
    <dbReference type="NCBI Taxonomy" id="46204"/>
    <lineage>
        <taxon>Bacteria</taxon>
        <taxon>Bacillati</taxon>
        <taxon>Actinomycetota</taxon>
        <taxon>Actinomycetes</taxon>
        <taxon>Streptosporangiales</taxon>
        <taxon>Thermomonosporaceae</taxon>
        <taxon>Actinocorallia</taxon>
    </lineage>
</organism>